<keyword evidence="2" id="KW-0813">Transport</keyword>
<comment type="similarity">
    <text evidence="1">Belongs to the bacterial solute-binding protein 5 family.</text>
</comment>
<sequence>MADKRIKDSYPKIRVVVVVASLIALLLVPLPSPSHVYAQQQKGPYLDEVQFIHYLDENVATNEVRARNLDTYFWRLPLDLVQSLKDDPNITIYDAPGGSLSLLLNPAPASDALNPFSIREVRYAMNYLIDRDLIVNEVLKGFGAPMYSAFGQFDPDYIVLIDVIESFGFKYNRTLADEMVSKALTDAGAAKRADGKWYYNDKPIQVKFFIRGDDPRRKTLGEIIATDLERLGFTVERIYGDLNKAFNEVYGSDPKELRWHLYTEGWGRSAFTRYDASLAAQMYAPWFANMPGFQNNAFWNYENKELDDLTERIFTGKYASKDERDSLLRRSVELGVKESVRIFIASTIDPYIVRKGVDGMVQDFGAGITGRFSLINAKTETGVMKVGMKQIYQGSWNPVGGLRDWYSTRISSAIVDPATFFNPYTGDVIPVRATWNVDTRGPDDKLDVPADAIVWDAYTEQWKQVGDDVKAKSKVTFDLKYSKWHHGIMMDKNDILYAIYFLFEWGTKESDDDPTYDPEYTATAEKFVNTLKGIRFVDDDTVEVYVDYWHFDPNYIADYAGVWATMPWEVYAAMEKAVIDGKAAFSRSQANAKNIPWLSLIIADDANLVKDALTQFRSSNLIPNALKGMVSVSDANARYNASIGWIDSKRHAMISNGPFYLESYNPEARTIVIKAFRDATYPFEKGHWDMFKQPMLAKIASVNAPLTIERGKSVDITGSVRIEGSTSVDLSKDVDIYYFLKDVNGSVVIDGHIKPARDGRFEIRLEGNDTGRLSKGTNELKVFAVSSLALRPDIYTTSIIGIGEFTGSIKLTSTSTTGKYKVMIDWYPSDVGKESRFVVSIMDDKGNILDDVRYDVVLAINGDQLSNTLRKNVTGTQSYILDAQGNYTLIIDNINGEDEKAEVAFTYVPEFPLAYTTLLIAVIVMLALILLPLLLPSPFKRLSYAGSTATTAHN</sequence>
<feature type="domain" description="Solute-binding protein family 5" evidence="5">
    <location>
        <begin position="41"/>
        <end position="270"/>
    </location>
</feature>
<dbReference type="Pfam" id="PF00496">
    <property type="entry name" value="SBP_bac_5"/>
    <property type="match status" value="1"/>
</dbReference>
<evidence type="ECO:0000256" key="3">
    <source>
        <dbReference type="ARBA" id="ARBA00022729"/>
    </source>
</evidence>
<evidence type="ECO:0000256" key="4">
    <source>
        <dbReference type="SAM" id="Phobius"/>
    </source>
</evidence>
<dbReference type="SUPFAM" id="SSF53850">
    <property type="entry name" value="Periplasmic binding protein-like II"/>
    <property type="match status" value="2"/>
</dbReference>
<evidence type="ECO:0000256" key="1">
    <source>
        <dbReference type="ARBA" id="ARBA00005695"/>
    </source>
</evidence>
<organism evidence="6 7">
    <name type="scientific">Candidatus Nitrosocaldus cavascurensis</name>
    <dbReference type="NCBI Taxonomy" id="2058097"/>
    <lineage>
        <taxon>Archaea</taxon>
        <taxon>Nitrososphaerota</taxon>
        <taxon>Nitrososphaeria</taxon>
        <taxon>Candidatus Nitrosocaldales</taxon>
        <taxon>Candidatus Nitrosocaldaceae</taxon>
        <taxon>Candidatus Nitrosocaldus</taxon>
    </lineage>
</organism>
<dbReference type="InterPro" id="IPR039424">
    <property type="entry name" value="SBP_5"/>
</dbReference>
<evidence type="ECO:0000256" key="2">
    <source>
        <dbReference type="ARBA" id="ARBA00022448"/>
    </source>
</evidence>
<proteinExistence type="inferred from homology"/>
<dbReference type="PANTHER" id="PTHR30290:SF9">
    <property type="entry name" value="OLIGOPEPTIDE-BINDING PROTEIN APPA"/>
    <property type="match status" value="1"/>
</dbReference>
<feature type="transmembrane region" description="Helical" evidence="4">
    <location>
        <begin position="913"/>
        <end position="935"/>
    </location>
</feature>
<dbReference type="RefSeq" id="WP_103287277.1">
    <property type="nucleotide sequence ID" value="NZ_LT981265.1"/>
</dbReference>
<name>A0A2K5AQR5_9ARCH</name>
<accession>A0A2K5AQR5</accession>
<evidence type="ECO:0000259" key="5">
    <source>
        <dbReference type="Pfam" id="PF00496"/>
    </source>
</evidence>
<gene>
    <name evidence="6" type="ORF">NCAV_0776</name>
</gene>
<dbReference type="GO" id="GO:1904680">
    <property type="term" value="F:peptide transmembrane transporter activity"/>
    <property type="evidence" value="ECO:0007669"/>
    <property type="project" value="TreeGrafter"/>
</dbReference>
<keyword evidence="4" id="KW-1133">Transmembrane helix</keyword>
<dbReference type="Gene3D" id="3.40.190.10">
    <property type="entry name" value="Periplasmic binding protein-like II"/>
    <property type="match status" value="2"/>
</dbReference>
<dbReference type="Proteomes" id="UP000236248">
    <property type="component" value="Chromosome NCAV"/>
</dbReference>
<dbReference type="KEGG" id="ncv:NCAV_0776"/>
<dbReference type="GO" id="GO:0015833">
    <property type="term" value="P:peptide transport"/>
    <property type="evidence" value="ECO:0007669"/>
    <property type="project" value="TreeGrafter"/>
</dbReference>
<dbReference type="GeneID" id="41594838"/>
<keyword evidence="4" id="KW-0472">Membrane</keyword>
<dbReference type="AlphaFoldDB" id="A0A2K5AQR5"/>
<protein>
    <submittedName>
        <fullName evidence="6">Peptide/opine/nickel ABC uptake transporter, substrate-binding protein</fullName>
    </submittedName>
</protein>
<keyword evidence="7" id="KW-1185">Reference proteome</keyword>
<dbReference type="EMBL" id="LT981265">
    <property type="protein sequence ID" value="SPC33957.1"/>
    <property type="molecule type" value="Genomic_DNA"/>
</dbReference>
<dbReference type="PANTHER" id="PTHR30290">
    <property type="entry name" value="PERIPLASMIC BINDING COMPONENT OF ABC TRANSPORTER"/>
    <property type="match status" value="1"/>
</dbReference>
<dbReference type="InterPro" id="IPR000914">
    <property type="entry name" value="SBP_5_dom"/>
</dbReference>
<keyword evidence="3" id="KW-0732">Signal</keyword>
<reference evidence="7" key="1">
    <citation type="submission" date="2018-01" db="EMBL/GenBank/DDBJ databases">
        <authorList>
            <person name="Kerou L M."/>
        </authorList>
    </citation>
    <scope>NUCLEOTIDE SEQUENCE [LARGE SCALE GENOMIC DNA]</scope>
    <source>
        <strain evidence="7">SCU2</strain>
    </source>
</reference>
<keyword evidence="4" id="KW-0812">Transmembrane</keyword>
<evidence type="ECO:0000313" key="7">
    <source>
        <dbReference type="Proteomes" id="UP000236248"/>
    </source>
</evidence>
<evidence type="ECO:0000313" key="6">
    <source>
        <dbReference type="EMBL" id="SPC33957.1"/>
    </source>
</evidence>
<dbReference type="Gene3D" id="3.10.105.10">
    <property type="entry name" value="Dipeptide-binding Protein, Domain 3"/>
    <property type="match status" value="1"/>
</dbReference>